<dbReference type="Proteomes" id="UP000606172">
    <property type="component" value="Unassembled WGS sequence"/>
</dbReference>
<reference evidence="1" key="1">
    <citation type="submission" date="2021-01" db="EMBL/GenBank/DDBJ databases">
        <title>Whole genome shotgun sequence of Sinosporangium siamense NBRC 109515.</title>
        <authorList>
            <person name="Komaki H."/>
            <person name="Tamura T."/>
        </authorList>
    </citation>
    <scope>NUCLEOTIDE SEQUENCE</scope>
    <source>
        <strain evidence="1">NBRC 109515</strain>
    </source>
</reference>
<organism evidence="1 2">
    <name type="scientific">Sinosporangium siamense</name>
    <dbReference type="NCBI Taxonomy" id="1367973"/>
    <lineage>
        <taxon>Bacteria</taxon>
        <taxon>Bacillati</taxon>
        <taxon>Actinomycetota</taxon>
        <taxon>Actinomycetes</taxon>
        <taxon>Streptosporangiales</taxon>
        <taxon>Streptosporangiaceae</taxon>
        <taxon>Sinosporangium</taxon>
    </lineage>
</organism>
<comment type="caution">
    <text evidence="1">The sequence shown here is derived from an EMBL/GenBank/DDBJ whole genome shotgun (WGS) entry which is preliminary data.</text>
</comment>
<sequence>MVAFTIPFCVTMYYRVLGMRGNDHFNSQYVYCFSPGPYLVSNGLVEAASRWFPILIHGGAPAVATAFLAVRLSEVYGRPRWGRTGARAMAVMMIAGHGDALCAAAPASFPGLDCRSGFMVYPACSTRALVLR</sequence>
<dbReference type="AlphaFoldDB" id="A0A919RC89"/>
<gene>
    <name evidence="1" type="ORF">Ssi02_14740</name>
</gene>
<accession>A0A919RC89</accession>
<protein>
    <submittedName>
        <fullName evidence="1">Uncharacterized protein</fullName>
    </submittedName>
</protein>
<keyword evidence="2" id="KW-1185">Reference proteome</keyword>
<dbReference type="EMBL" id="BOOW01000008">
    <property type="protein sequence ID" value="GII91243.1"/>
    <property type="molecule type" value="Genomic_DNA"/>
</dbReference>
<evidence type="ECO:0000313" key="2">
    <source>
        <dbReference type="Proteomes" id="UP000606172"/>
    </source>
</evidence>
<proteinExistence type="predicted"/>
<evidence type="ECO:0000313" key="1">
    <source>
        <dbReference type="EMBL" id="GII91243.1"/>
    </source>
</evidence>
<name>A0A919RC89_9ACTN</name>